<sequence precursor="true">MINLNWKTCLITRSSKNCFLVLLVLVFTSGRIQGAQHAKVESRSFNLEVDHSVIVRLFYQPLNADFLHAPLVFQVVDESDPYLNKAPMTDAGRMVYISLPEMRSLVHGLGQFQLAWQEFGQRKPLLPAWKSPASDGLEITVLYVEKASQAHLSNKQTCQMLARLNGALKQPRALWELQRFETNYACKIRGFNPEEYPDHY</sequence>
<dbReference type="HOGENOM" id="CLU_1364600_0_0_0"/>
<name>G8NQ10_GRAMM</name>
<dbReference type="Proteomes" id="UP000007113">
    <property type="component" value="Chromosome"/>
</dbReference>
<dbReference type="EMBL" id="CP003130">
    <property type="protein sequence ID" value="AEU38344.1"/>
    <property type="molecule type" value="Genomic_DNA"/>
</dbReference>
<evidence type="ECO:0000313" key="1">
    <source>
        <dbReference type="EMBL" id="AEU38344.1"/>
    </source>
</evidence>
<evidence type="ECO:0000313" key="2">
    <source>
        <dbReference type="Proteomes" id="UP000007113"/>
    </source>
</evidence>
<dbReference type="AlphaFoldDB" id="G8NQ10"/>
<gene>
    <name evidence="1" type="ordered locus">AciX8_4063</name>
</gene>
<protein>
    <submittedName>
        <fullName evidence="1">Uncharacterized protein</fullName>
    </submittedName>
</protein>
<proteinExistence type="predicted"/>
<accession>G8NQ10</accession>
<reference evidence="1 2" key="1">
    <citation type="submission" date="2011-11" db="EMBL/GenBank/DDBJ databases">
        <title>Complete sequence of Granulicella mallensis MP5ACTX8.</title>
        <authorList>
            <consortium name="US DOE Joint Genome Institute"/>
            <person name="Lucas S."/>
            <person name="Copeland A."/>
            <person name="Lapidus A."/>
            <person name="Cheng J.-F."/>
            <person name="Goodwin L."/>
            <person name="Pitluck S."/>
            <person name="Peters L."/>
            <person name="Lu M."/>
            <person name="Detter J.C."/>
            <person name="Han C."/>
            <person name="Tapia R."/>
            <person name="Land M."/>
            <person name="Hauser L."/>
            <person name="Kyrpides N."/>
            <person name="Ivanova N."/>
            <person name="Mikhailova N."/>
            <person name="Pagani I."/>
            <person name="Rawat S."/>
            <person name="Mannisto M."/>
            <person name="Haggblom M."/>
            <person name="Woyke T."/>
        </authorList>
    </citation>
    <scope>NUCLEOTIDE SEQUENCE [LARGE SCALE GENOMIC DNA]</scope>
    <source>
        <strain evidence="2">ATCC BAA-1857 / DSM 23137 / MP5ACTX8</strain>
    </source>
</reference>
<organism evidence="1 2">
    <name type="scientific">Granulicella mallensis (strain ATCC BAA-1857 / DSM 23137 / MP5ACTX8)</name>
    <dbReference type="NCBI Taxonomy" id="682795"/>
    <lineage>
        <taxon>Bacteria</taxon>
        <taxon>Pseudomonadati</taxon>
        <taxon>Acidobacteriota</taxon>
        <taxon>Terriglobia</taxon>
        <taxon>Terriglobales</taxon>
        <taxon>Acidobacteriaceae</taxon>
        <taxon>Granulicella</taxon>
    </lineage>
</organism>
<dbReference type="KEGG" id="gma:AciX8_4063"/>
<keyword evidence="2" id="KW-1185">Reference proteome</keyword>